<evidence type="ECO:0000313" key="2">
    <source>
        <dbReference type="EMBL" id="GFY30404.1"/>
    </source>
</evidence>
<gene>
    <name evidence="2" type="ORF">TNCV_4066541</name>
</gene>
<keyword evidence="3" id="KW-1185">Reference proteome</keyword>
<evidence type="ECO:0000313" key="3">
    <source>
        <dbReference type="Proteomes" id="UP000887159"/>
    </source>
</evidence>
<dbReference type="AlphaFoldDB" id="A0A8X6W9L2"/>
<organism evidence="2 3">
    <name type="scientific">Trichonephila clavipes</name>
    <name type="common">Golden silk orbweaver</name>
    <name type="synonym">Nephila clavipes</name>
    <dbReference type="NCBI Taxonomy" id="2585209"/>
    <lineage>
        <taxon>Eukaryota</taxon>
        <taxon>Metazoa</taxon>
        <taxon>Ecdysozoa</taxon>
        <taxon>Arthropoda</taxon>
        <taxon>Chelicerata</taxon>
        <taxon>Arachnida</taxon>
        <taxon>Araneae</taxon>
        <taxon>Araneomorphae</taxon>
        <taxon>Entelegynae</taxon>
        <taxon>Araneoidea</taxon>
        <taxon>Nephilidae</taxon>
        <taxon>Trichonephila</taxon>
    </lineage>
</organism>
<reference evidence="2" key="1">
    <citation type="submission" date="2020-08" db="EMBL/GenBank/DDBJ databases">
        <title>Multicomponent nature underlies the extraordinary mechanical properties of spider dragline silk.</title>
        <authorList>
            <person name="Kono N."/>
            <person name="Nakamura H."/>
            <person name="Mori M."/>
            <person name="Yoshida Y."/>
            <person name="Ohtoshi R."/>
            <person name="Malay A.D."/>
            <person name="Moran D.A.P."/>
            <person name="Tomita M."/>
            <person name="Numata K."/>
            <person name="Arakawa K."/>
        </authorList>
    </citation>
    <scope>NUCLEOTIDE SEQUENCE</scope>
</reference>
<dbReference type="EMBL" id="BMAU01021392">
    <property type="protein sequence ID" value="GFY30404.1"/>
    <property type="molecule type" value="Genomic_DNA"/>
</dbReference>
<feature type="region of interest" description="Disordered" evidence="1">
    <location>
        <begin position="1"/>
        <end position="24"/>
    </location>
</feature>
<comment type="caution">
    <text evidence="2">The sequence shown here is derived from an EMBL/GenBank/DDBJ whole genome shotgun (WGS) entry which is preliminary data.</text>
</comment>
<proteinExistence type="predicted"/>
<dbReference type="Proteomes" id="UP000887159">
    <property type="component" value="Unassembled WGS sequence"/>
</dbReference>
<protein>
    <submittedName>
        <fullName evidence="2">Uncharacterized protein</fullName>
    </submittedName>
</protein>
<evidence type="ECO:0000256" key="1">
    <source>
        <dbReference type="SAM" id="MobiDB-lite"/>
    </source>
</evidence>
<accession>A0A8X6W9L2</accession>
<sequence length="86" mass="9446">MAKARDVSTEKDDDSGVPNDKAGYRSGPMLSYQKIPGSTCSILMTVYAARGVEETVGCMLAFEIDLGTPHLVWWFGKTLDTRHAHL</sequence>
<feature type="compositionally biased region" description="Basic and acidic residues" evidence="1">
    <location>
        <begin position="1"/>
        <end position="10"/>
    </location>
</feature>
<name>A0A8X6W9L2_TRICX</name>